<dbReference type="EMBL" id="OX465080">
    <property type="protein sequence ID" value="CAI9280797.1"/>
    <property type="molecule type" value="Genomic_DNA"/>
</dbReference>
<evidence type="ECO:0000256" key="1">
    <source>
        <dbReference type="SAM" id="MobiDB-lite"/>
    </source>
</evidence>
<keyword evidence="2" id="KW-0472">Membrane</keyword>
<keyword evidence="4" id="KW-1185">Reference proteome</keyword>
<feature type="transmembrane region" description="Helical" evidence="2">
    <location>
        <begin position="6"/>
        <end position="28"/>
    </location>
</feature>
<protein>
    <submittedName>
        <fullName evidence="3">Uncharacterized protein</fullName>
    </submittedName>
</protein>
<dbReference type="AlphaFoldDB" id="A0AA36E3N3"/>
<keyword evidence="2" id="KW-0812">Transmembrane</keyword>
<reference evidence="3" key="1">
    <citation type="submission" date="2023-04" db="EMBL/GenBank/DDBJ databases">
        <authorList>
            <person name="Vijverberg K."/>
            <person name="Xiong W."/>
            <person name="Schranz E."/>
        </authorList>
    </citation>
    <scope>NUCLEOTIDE SEQUENCE</scope>
</reference>
<evidence type="ECO:0000256" key="2">
    <source>
        <dbReference type="SAM" id="Phobius"/>
    </source>
</evidence>
<dbReference type="PANTHER" id="PTHR33564">
    <property type="entry name" value="TRANSMEMBRANE PROTEIN"/>
    <property type="match status" value="1"/>
</dbReference>
<organism evidence="3 4">
    <name type="scientific">Lactuca saligna</name>
    <name type="common">Willowleaf lettuce</name>
    <dbReference type="NCBI Taxonomy" id="75948"/>
    <lineage>
        <taxon>Eukaryota</taxon>
        <taxon>Viridiplantae</taxon>
        <taxon>Streptophyta</taxon>
        <taxon>Embryophyta</taxon>
        <taxon>Tracheophyta</taxon>
        <taxon>Spermatophyta</taxon>
        <taxon>Magnoliopsida</taxon>
        <taxon>eudicotyledons</taxon>
        <taxon>Gunneridae</taxon>
        <taxon>Pentapetalae</taxon>
        <taxon>asterids</taxon>
        <taxon>campanulids</taxon>
        <taxon>Asterales</taxon>
        <taxon>Asteraceae</taxon>
        <taxon>Cichorioideae</taxon>
        <taxon>Cichorieae</taxon>
        <taxon>Lactucinae</taxon>
        <taxon>Lactuca</taxon>
    </lineage>
</organism>
<feature type="region of interest" description="Disordered" evidence="1">
    <location>
        <begin position="35"/>
        <end position="66"/>
    </location>
</feature>
<dbReference type="Proteomes" id="UP001177003">
    <property type="component" value="Chromosome 4"/>
</dbReference>
<evidence type="ECO:0000313" key="3">
    <source>
        <dbReference type="EMBL" id="CAI9280797.1"/>
    </source>
</evidence>
<accession>A0AA36E3N3</accession>
<gene>
    <name evidence="3" type="ORF">LSALG_LOCUS20530</name>
</gene>
<name>A0AA36E3N3_LACSI</name>
<evidence type="ECO:0000313" key="4">
    <source>
        <dbReference type="Proteomes" id="UP001177003"/>
    </source>
</evidence>
<proteinExistence type="predicted"/>
<keyword evidence="2" id="KW-1133">Transmembrane helix</keyword>
<dbReference type="PANTHER" id="PTHR33564:SF11">
    <property type="entry name" value="OS06G0604600 PROTEIN"/>
    <property type="match status" value="1"/>
</dbReference>
<sequence length="114" mass="12673">MSPVWSSQGVVLATAMAVSGTMILLSLLRSTATFSDENRDSNSAEAPPPTPPPRRRSCLSTAKKDGRMKKKVRFLENVEDTDRKAWREIEYASNCKIETMDLNGARTLLVEVSR</sequence>